<accession>A0A8H5BK52</accession>
<name>A0A8H5BK52_9AGAR</name>
<keyword evidence="1" id="KW-0472">Membrane</keyword>
<dbReference type="OrthoDB" id="3349377at2759"/>
<evidence type="ECO:0000256" key="1">
    <source>
        <dbReference type="SAM" id="Phobius"/>
    </source>
</evidence>
<dbReference type="AlphaFoldDB" id="A0A8H5BK52"/>
<proteinExistence type="predicted"/>
<dbReference type="EMBL" id="JAACJJ010000016">
    <property type="protein sequence ID" value="KAF5324331.1"/>
    <property type="molecule type" value="Genomic_DNA"/>
</dbReference>
<dbReference type="Proteomes" id="UP000567179">
    <property type="component" value="Unassembled WGS sequence"/>
</dbReference>
<protein>
    <submittedName>
        <fullName evidence="2">Uncharacterized protein</fullName>
    </submittedName>
</protein>
<feature type="transmembrane region" description="Helical" evidence="1">
    <location>
        <begin position="108"/>
        <end position="128"/>
    </location>
</feature>
<keyword evidence="1" id="KW-0812">Transmembrane</keyword>
<feature type="transmembrane region" description="Helical" evidence="1">
    <location>
        <begin position="61"/>
        <end position="81"/>
    </location>
</feature>
<comment type="caution">
    <text evidence="2">The sequence shown here is derived from an EMBL/GenBank/DDBJ whole genome shotgun (WGS) entry which is preliminary data.</text>
</comment>
<sequence>MRLYALYSLDKKILALMLTCWVACLAGSSYIMYTVLARVTATAIHIPGGLFCVPSGVSSHFYTFWIPMLAFESLLCTLALIRGFQTYRAKGSLFHSSRQLVGILIRDSVLYFLVICATYLTCLLVWVLASVNLLGVPIGFSLAFSCCLANRVVLNLSTDHASYAIEPSKSGDVYTESHCLPSPQHDSGLMHKTALSKVEMDQLRSMRAESTYINVLEAYYDPEDPPFIVL</sequence>
<gene>
    <name evidence="2" type="ORF">D9619_011315</name>
</gene>
<keyword evidence="1" id="KW-1133">Transmembrane helix</keyword>
<organism evidence="2 3">
    <name type="scientific">Psilocybe cf. subviscida</name>
    <dbReference type="NCBI Taxonomy" id="2480587"/>
    <lineage>
        <taxon>Eukaryota</taxon>
        <taxon>Fungi</taxon>
        <taxon>Dikarya</taxon>
        <taxon>Basidiomycota</taxon>
        <taxon>Agaricomycotina</taxon>
        <taxon>Agaricomycetes</taxon>
        <taxon>Agaricomycetidae</taxon>
        <taxon>Agaricales</taxon>
        <taxon>Agaricineae</taxon>
        <taxon>Strophariaceae</taxon>
        <taxon>Psilocybe</taxon>
    </lineage>
</organism>
<evidence type="ECO:0000313" key="3">
    <source>
        <dbReference type="Proteomes" id="UP000567179"/>
    </source>
</evidence>
<evidence type="ECO:0000313" key="2">
    <source>
        <dbReference type="EMBL" id="KAF5324331.1"/>
    </source>
</evidence>
<reference evidence="2 3" key="1">
    <citation type="journal article" date="2020" name="ISME J.">
        <title>Uncovering the hidden diversity of litter-decomposition mechanisms in mushroom-forming fungi.</title>
        <authorList>
            <person name="Floudas D."/>
            <person name="Bentzer J."/>
            <person name="Ahren D."/>
            <person name="Johansson T."/>
            <person name="Persson P."/>
            <person name="Tunlid A."/>
        </authorList>
    </citation>
    <scope>NUCLEOTIDE SEQUENCE [LARGE SCALE GENOMIC DNA]</scope>
    <source>
        <strain evidence="2 3">CBS 101986</strain>
    </source>
</reference>
<keyword evidence="3" id="KW-1185">Reference proteome</keyword>